<reference evidence="3 4" key="1">
    <citation type="journal article" date="2013" name="Curr. Biol.">
        <title>The Genome of the Foraminiferan Reticulomyxa filosa.</title>
        <authorList>
            <person name="Glockner G."/>
            <person name="Hulsmann N."/>
            <person name="Schleicher M."/>
            <person name="Noegel A.A."/>
            <person name="Eichinger L."/>
            <person name="Gallinger C."/>
            <person name="Pawlowski J."/>
            <person name="Sierra R."/>
            <person name="Euteneuer U."/>
            <person name="Pillet L."/>
            <person name="Moustafa A."/>
            <person name="Platzer M."/>
            <person name="Groth M."/>
            <person name="Szafranski K."/>
            <person name="Schliwa M."/>
        </authorList>
    </citation>
    <scope>NUCLEOTIDE SEQUENCE [LARGE SCALE GENOMIC DNA]</scope>
</reference>
<accession>X6MMF3</accession>
<dbReference type="EMBL" id="ASPP01019740">
    <property type="protein sequence ID" value="ETO14821.1"/>
    <property type="molecule type" value="Genomic_DNA"/>
</dbReference>
<keyword evidence="1" id="KW-0175">Coiled coil</keyword>
<sequence length="239" mass="28308">DEFGFGQWETENTDDEDDDNGNENEDDTSSSRRPRKRNQTEMNKEEWWRITANGSMPINKKRKGLFGLSIEEMENQKDRDICWQDYGLPNDDDHKRGVPLVQYQQDENDDSSMQEHMLDTITSYQMARHANKPKIEINLKRDKEIIKKEEQVAKDEIKKHKERDRELNMTFEERLFNKKMKEEEEKNTQRFNALENLKSEQETSANDANNLLASSTVVQFKKRKHFYKKAPLDAAITEA</sequence>
<protein>
    <submittedName>
        <fullName evidence="3">Uncharacterized protein</fullName>
    </submittedName>
</protein>
<feature type="compositionally biased region" description="Acidic residues" evidence="2">
    <location>
        <begin position="11"/>
        <end position="28"/>
    </location>
</feature>
<dbReference type="Proteomes" id="UP000023152">
    <property type="component" value="Unassembled WGS sequence"/>
</dbReference>
<feature type="non-terminal residue" evidence="3">
    <location>
        <position position="1"/>
    </location>
</feature>
<comment type="caution">
    <text evidence="3">The sequence shown here is derived from an EMBL/GenBank/DDBJ whole genome shotgun (WGS) entry which is preliminary data.</text>
</comment>
<keyword evidence="4" id="KW-1185">Reference proteome</keyword>
<dbReference type="AlphaFoldDB" id="X6MMF3"/>
<proteinExistence type="predicted"/>
<gene>
    <name evidence="3" type="ORF">RFI_22547</name>
</gene>
<feature type="region of interest" description="Disordered" evidence="2">
    <location>
        <begin position="1"/>
        <end position="47"/>
    </location>
</feature>
<name>X6MMF3_RETFI</name>
<organism evidence="3 4">
    <name type="scientific">Reticulomyxa filosa</name>
    <dbReference type="NCBI Taxonomy" id="46433"/>
    <lineage>
        <taxon>Eukaryota</taxon>
        <taxon>Sar</taxon>
        <taxon>Rhizaria</taxon>
        <taxon>Retaria</taxon>
        <taxon>Foraminifera</taxon>
        <taxon>Monothalamids</taxon>
        <taxon>Reticulomyxidae</taxon>
        <taxon>Reticulomyxa</taxon>
    </lineage>
</organism>
<feature type="coiled-coil region" evidence="1">
    <location>
        <begin position="143"/>
        <end position="200"/>
    </location>
</feature>
<evidence type="ECO:0000256" key="2">
    <source>
        <dbReference type="SAM" id="MobiDB-lite"/>
    </source>
</evidence>
<feature type="compositionally biased region" description="Basic and acidic residues" evidence="2">
    <location>
        <begin position="38"/>
        <end position="47"/>
    </location>
</feature>
<evidence type="ECO:0000313" key="4">
    <source>
        <dbReference type="Proteomes" id="UP000023152"/>
    </source>
</evidence>
<evidence type="ECO:0000313" key="3">
    <source>
        <dbReference type="EMBL" id="ETO14821.1"/>
    </source>
</evidence>
<evidence type="ECO:0000256" key="1">
    <source>
        <dbReference type="SAM" id="Coils"/>
    </source>
</evidence>